<evidence type="ECO:0000313" key="2">
    <source>
        <dbReference type="EMBL" id="MDR0181765.1"/>
    </source>
</evidence>
<comment type="caution">
    <text evidence="2">The sequence shown here is derived from an EMBL/GenBank/DDBJ whole genome shotgun (WGS) entry which is preliminary data.</text>
</comment>
<sequence length="131" mass="14113">MNRIFRSLALLLLPLMMAAGCTGKQDAALLAAPQVGDLYAAELSHFAEFDQAGKAYGLMKVVKVDGDAVTVITDSSAWEAPSGANNDLHGDLSAIKWDTEDELRIARSELSSLYGQDKIFGVRRMALEAKP</sequence>
<organism evidence="2 3">
    <name type="scientific">Lysobacter arvi</name>
    <dbReference type="NCBI Taxonomy" id="3038776"/>
    <lineage>
        <taxon>Bacteria</taxon>
        <taxon>Pseudomonadati</taxon>
        <taxon>Pseudomonadota</taxon>
        <taxon>Gammaproteobacteria</taxon>
        <taxon>Lysobacterales</taxon>
        <taxon>Lysobacteraceae</taxon>
        <taxon>Lysobacter</taxon>
    </lineage>
</organism>
<keyword evidence="1" id="KW-0732">Signal</keyword>
<dbReference type="RefSeq" id="WP_309260942.1">
    <property type="nucleotide sequence ID" value="NZ_JARUHG010000001.1"/>
</dbReference>
<name>A0ABU1C9I8_9GAMM</name>
<dbReference type="Proteomes" id="UP001233535">
    <property type="component" value="Unassembled WGS sequence"/>
</dbReference>
<evidence type="ECO:0000313" key="3">
    <source>
        <dbReference type="Proteomes" id="UP001233535"/>
    </source>
</evidence>
<protein>
    <submittedName>
        <fullName evidence="2">Uncharacterized protein</fullName>
    </submittedName>
</protein>
<dbReference type="EMBL" id="JARUHG010000001">
    <property type="protein sequence ID" value="MDR0181765.1"/>
    <property type="molecule type" value="Genomic_DNA"/>
</dbReference>
<dbReference type="PROSITE" id="PS51257">
    <property type="entry name" value="PROKAR_LIPOPROTEIN"/>
    <property type="match status" value="1"/>
</dbReference>
<feature type="chain" id="PRO_5045684960" evidence="1">
    <location>
        <begin position="19"/>
        <end position="131"/>
    </location>
</feature>
<keyword evidence="3" id="KW-1185">Reference proteome</keyword>
<accession>A0ABU1C9I8</accession>
<gene>
    <name evidence="2" type="ORF">P8609_02130</name>
</gene>
<feature type="signal peptide" evidence="1">
    <location>
        <begin position="1"/>
        <end position="18"/>
    </location>
</feature>
<proteinExistence type="predicted"/>
<reference evidence="2 3" key="1">
    <citation type="submission" date="2023-04" db="EMBL/GenBank/DDBJ databases">
        <title>Lysobacter sp. strain UC isolated from soil sample.</title>
        <authorList>
            <person name="Choksket S."/>
            <person name="Harshvardhan F."/>
            <person name="Rana R."/>
            <person name="Patil P.B."/>
            <person name="Korpole S."/>
        </authorList>
    </citation>
    <scope>NUCLEOTIDE SEQUENCE [LARGE SCALE GENOMIC DNA]</scope>
    <source>
        <strain evidence="2 3">UC</strain>
    </source>
</reference>
<evidence type="ECO:0000256" key="1">
    <source>
        <dbReference type="SAM" id="SignalP"/>
    </source>
</evidence>